<dbReference type="AlphaFoldDB" id="A0A2K2D5B6"/>
<dbReference type="InParanoid" id="A0A2K2D5B6"/>
<evidence type="ECO:0000313" key="2">
    <source>
        <dbReference type="EnsemblPlants" id="PNT69474"/>
    </source>
</evidence>
<dbReference type="Gramene" id="PNT69474">
    <property type="protein sequence ID" value="PNT69474"/>
    <property type="gene ID" value="BRADI_3g56177v3"/>
</dbReference>
<keyword evidence="3" id="KW-1185">Reference proteome</keyword>
<dbReference type="EnsemblPlants" id="PNT69474">
    <property type="protein sequence ID" value="PNT69474"/>
    <property type="gene ID" value="BRADI_3g56177v3"/>
</dbReference>
<protein>
    <submittedName>
        <fullName evidence="1 2">Uncharacterized protein</fullName>
    </submittedName>
</protein>
<dbReference type="Proteomes" id="UP000008810">
    <property type="component" value="Chromosome 3"/>
</dbReference>
<gene>
    <name evidence="1" type="ORF">BRADI_3g56177v3</name>
</gene>
<organism evidence="1">
    <name type="scientific">Brachypodium distachyon</name>
    <name type="common">Purple false brome</name>
    <name type="synonym">Trachynia distachya</name>
    <dbReference type="NCBI Taxonomy" id="15368"/>
    <lineage>
        <taxon>Eukaryota</taxon>
        <taxon>Viridiplantae</taxon>
        <taxon>Streptophyta</taxon>
        <taxon>Embryophyta</taxon>
        <taxon>Tracheophyta</taxon>
        <taxon>Spermatophyta</taxon>
        <taxon>Magnoliopsida</taxon>
        <taxon>Liliopsida</taxon>
        <taxon>Poales</taxon>
        <taxon>Poaceae</taxon>
        <taxon>BOP clade</taxon>
        <taxon>Pooideae</taxon>
        <taxon>Stipodae</taxon>
        <taxon>Brachypodieae</taxon>
        <taxon>Brachypodium</taxon>
    </lineage>
</organism>
<proteinExistence type="predicted"/>
<sequence>MCLCGMILIKYIQVKVTCYFWEKSWWKKGGETVKAMHHLWNSEKLAVCESDGGKRLHNIFFLPSVDETGLKRFLFYKHIYAMY</sequence>
<accession>A0A2K2D5B6</accession>
<dbReference type="EMBL" id="CM000882">
    <property type="protein sequence ID" value="PNT69474.1"/>
    <property type="molecule type" value="Genomic_DNA"/>
</dbReference>
<reference evidence="1 2" key="1">
    <citation type="journal article" date="2010" name="Nature">
        <title>Genome sequencing and analysis of the model grass Brachypodium distachyon.</title>
        <authorList>
            <consortium name="International Brachypodium Initiative"/>
        </authorList>
    </citation>
    <scope>NUCLEOTIDE SEQUENCE [LARGE SCALE GENOMIC DNA]</scope>
    <source>
        <strain evidence="1 2">Bd21</strain>
    </source>
</reference>
<reference evidence="1" key="2">
    <citation type="submission" date="2017-06" db="EMBL/GenBank/DDBJ databases">
        <title>WGS assembly of Brachypodium distachyon.</title>
        <authorList>
            <consortium name="The International Brachypodium Initiative"/>
            <person name="Lucas S."/>
            <person name="Harmon-Smith M."/>
            <person name="Lail K."/>
            <person name="Tice H."/>
            <person name="Grimwood J."/>
            <person name="Bruce D."/>
            <person name="Barry K."/>
            <person name="Shu S."/>
            <person name="Lindquist E."/>
            <person name="Wang M."/>
            <person name="Pitluck S."/>
            <person name="Vogel J.P."/>
            <person name="Garvin D.F."/>
            <person name="Mockler T.C."/>
            <person name="Schmutz J."/>
            <person name="Rokhsar D."/>
            <person name="Bevan M.W."/>
        </authorList>
    </citation>
    <scope>NUCLEOTIDE SEQUENCE</scope>
    <source>
        <strain evidence="1">Bd21</strain>
    </source>
</reference>
<reference evidence="2" key="3">
    <citation type="submission" date="2018-08" db="UniProtKB">
        <authorList>
            <consortium name="EnsemblPlants"/>
        </authorList>
    </citation>
    <scope>IDENTIFICATION</scope>
    <source>
        <strain evidence="2">cv. Bd21</strain>
    </source>
</reference>
<evidence type="ECO:0000313" key="1">
    <source>
        <dbReference type="EMBL" id="PNT69474.1"/>
    </source>
</evidence>
<name>A0A2K2D5B6_BRADI</name>
<evidence type="ECO:0000313" key="3">
    <source>
        <dbReference type="Proteomes" id="UP000008810"/>
    </source>
</evidence>